<feature type="compositionally biased region" description="Basic and acidic residues" evidence="9">
    <location>
        <begin position="220"/>
        <end position="230"/>
    </location>
</feature>
<dbReference type="InterPro" id="IPR019310">
    <property type="entry name" value="Efg1"/>
</dbReference>
<evidence type="ECO:0000256" key="5">
    <source>
        <dbReference type="ARBA" id="ARBA00019827"/>
    </source>
</evidence>
<dbReference type="RefSeq" id="XP_042997101.1">
    <property type="nucleotide sequence ID" value="XM_043141167.1"/>
</dbReference>
<comment type="similarity">
    <text evidence="3">Belongs to the EFG1 family.</text>
</comment>
<evidence type="ECO:0000256" key="8">
    <source>
        <dbReference type="ARBA" id="ARBA00023242"/>
    </source>
</evidence>
<feature type="region of interest" description="Disordered" evidence="9">
    <location>
        <begin position="220"/>
        <end position="310"/>
    </location>
</feature>
<sequence length="310" mass="35229">MKRPFANVESQDDDGSRAGSSPFGGPGFNPKRRKQFRTGKNKAREGSLAFSKKRARNIERLLQRQTNLPANVQNDLERELAAHRATVSDREFQKQRSSMISRYHMVRFFERQKASRLVKQLKRKLEQTPEADDAERLKRQLHVAEVDEAYAIYHPHLEPYNSLYGSTARSKEDKDDDNDGEEGVNQSSVAKAALEAERPPLWRVVEEAMDKGVEALEQLRERRSADDQMAKTKPRRALGPVSSADADQKTGKQQSGLEARGKMSGQKNGDKVQLNRRERRRLMREAVSCKNGDDDEEGEEEEAGGFFEGL</sequence>
<keyword evidence="11" id="KW-1185">Reference proteome</keyword>
<dbReference type="KEGG" id="uvi:66064447"/>
<dbReference type="Pfam" id="PF10153">
    <property type="entry name" value="Efg1"/>
    <property type="match status" value="1"/>
</dbReference>
<evidence type="ECO:0000256" key="2">
    <source>
        <dbReference type="ARBA" id="ARBA00004604"/>
    </source>
</evidence>
<reference evidence="10" key="1">
    <citation type="submission" date="2020-03" db="EMBL/GenBank/DDBJ databases">
        <title>A mixture of massive structural variations and highly conserved coding sequences in Ustilaginoidea virens genome.</title>
        <authorList>
            <person name="Zhang K."/>
            <person name="Zhao Z."/>
            <person name="Zhang Z."/>
            <person name="Li Y."/>
            <person name="Hsiang T."/>
            <person name="Sun W."/>
        </authorList>
    </citation>
    <scope>NUCLEOTIDE SEQUENCE</scope>
    <source>
        <strain evidence="10">UV-8b</strain>
    </source>
</reference>
<evidence type="ECO:0000313" key="10">
    <source>
        <dbReference type="EMBL" id="QUC19428.1"/>
    </source>
</evidence>
<dbReference type="InterPro" id="IPR050786">
    <property type="entry name" value="EFG1_rRNA-proc"/>
</dbReference>
<evidence type="ECO:0000256" key="3">
    <source>
        <dbReference type="ARBA" id="ARBA00006916"/>
    </source>
</evidence>
<feature type="compositionally biased region" description="Acidic residues" evidence="9">
    <location>
        <begin position="293"/>
        <end position="303"/>
    </location>
</feature>
<dbReference type="GO" id="GO:0000462">
    <property type="term" value="P:maturation of SSU-rRNA from tricistronic rRNA transcript (SSU-rRNA, 5.8S rRNA, LSU-rRNA)"/>
    <property type="evidence" value="ECO:0007669"/>
    <property type="project" value="TreeGrafter"/>
</dbReference>
<keyword evidence="8" id="KW-0539">Nucleus</keyword>
<dbReference type="AlphaFoldDB" id="A0A8E5MGD6"/>
<dbReference type="EMBL" id="CP072755">
    <property type="protein sequence ID" value="QUC19428.1"/>
    <property type="molecule type" value="Genomic_DNA"/>
</dbReference>
<dbReference type="Proteomes" id="UP000027002">
    <property type="component" value="Chromosome 3"/>
</dbReference>
<organism evidence="10 11">
    <name type="scientific">Ustilaginoidea virens</name>
    <name type="common">Rice false smut fungus</name>
    <name type="synonym">Villosiclava virens</name>
    <dbReference type="NCBI Taxonomy" id="1159556"/>
    <lineage>
        <taxon>Eukaryota</taxon>
        <taxon>Fungi</taxon>
        <taxon>Dikarya</taxon>
        <taxon>Ascomycota</taxon>
        <taxon>Pezizomycotina</taxon>
        <taxon>Sordariomycetes</taxon>
        <taxon>Hypocreomycetidae</taxon>
        <taxon>Hypocreales</taxon>
        <taxon>Clavicipitaceae</taxon>
        <taxon>Ustilaginoidea</taxon>
    </lineage>
</organism>
<evidence type="ECO:0000256" key="1">
    <source>
        <dbReference type="ARBA" id="ARBA00002773"/>
    </source>
</evidence>
<proteinExistence type="inferred from homology"/>
<feature type="region of interest" description="Disordered" evidence="9">
    <location>
        <begin position="161"/>
        <end position="193"/>
    </location>
</feature>
<accession>A0A8E5MGD6</accession>
<evidence type="ECO:0000256" key="9">
    <source>
        <dbReference type="SAM" id="MobiDB-lite"/>
    </source>
</evidence>
<feature type="region of interest" description="Disordered" evidence="9">
    <location>
        <begin position="1"/>
        <end position="52"/>
    </location>
</feature>
<dbReference type="PANTHER" id="PTHR33911:SF1">
    <property type="entry name" value="RRNA-PROCESSING PROTEIN EFG1"/>
    <property type="match status" value="1"/>
</dbReference>
<dbReference type="PANTHER" id="PTHR33911">
    <property type="entry name" value="RRNA-PROCESSING PROTEIN EFG1"/>
    <property type="match status" value="1"/>
</dbReference>
<dbReference type="GO" id="GO:0030688">
    <property type="term" value="C:preribosome, small subunit precursor"/>
    <property type="evidence" value="ECO:0007669"/>
    <property type="project" value="TreeGrafter"/>
</dbReference>
<evidence type="ECO:0000256" key="7">
    <source>
        <dbReference type="ARBA" id="ARBA00023054"/>
    </source>
</evidence>
<comment type="subcellular location">
    <subcellularLocation>
        <location evidence="2">Nucleus</location>
        <location evidence="2">Nucleolus</location>
    </subcellularLocation>
</comment>
<evidence type="ECO:0000313" key="11">
    <source>
        <dbReference type="Proteomes" id="UP000027002"/>
    </source>
</evidence>
<dbReference type="GO" id="GO:0005730">
    <property type="term" value="C:nucleolus"/>
    <property type="evidence" value="ECO:0007669"/>
    <property type="project" value="UniProtKB-SubCell"/>
</dbReference>
<name>A0A8E5MGD6_USTVR</name>
<feature type="compositionally biased region" description="Basic residues" evidence="9">
    <location>
        <begin position="30"/>
        <end position="41"/>
    </location>
</feature>
<keyword evidence="7" id="KW-0175">Coiled coil</keyword>
<gene>
    <name evidence="10" type="ORF">UV8b_03669</name>
</gene>
<comment type="function">
    <text evidence="1">Involved in rRNA processing.</text>
</comment>
<protein>
    <recommendedName>
        <fullName evidence="4">rRNA-processing protein EFG1</fullName>
    </recommendedName>
    <alternativeName>
        <fullName evidence="5">rRNA-processing protein efg1</fullName>
    </alternativeName>
</protein>
<dbReference type="OrthoDB" id="47732at2759"/>
<dbReference type="GeneID" id="66064447"/>
<evidence type="ECO:0000256" key="4">
    <source>
        <dbReference type="ARBA" id="ARBA00018689"/>
    </source>
</evidence>
<evidence type="ECO:0000256" key="6">
    <source>
        <dbReference type="ARBA" id="ARBA00022552"/>
    </source>
</evidence>
<keyword evidence="6" id="KW-0698">rRNA processing</keyword>